<gene>
    <name evidence="2" type="ORF">BT96DRAFT_1006044</name>
</gene>
<sequence>MSDNCQPSPFDMGDGPNEIPRSSPPPQEPPPHPPPQEDDKDDKDNDEDDEDDKDGDDEEDAVARLTAALLDQMQMEDETVGDGGGIRGGDGERRDDNDLPYSSIEHVCITEQFIELICNATLDNGGLDKHTKWRLRNPIEEVVEITDPHIRLSIDIYLSVTNASEATYNKVRNAVLRCYPDSNILLYHSVKRHIADLTGIVSVSHDMCINSCHVLTGPFEDLETCHFCTEPRYDQTLAAIRHSVEGAKARLYHDKKLKGINELLENTPAEDLDAAFTYDDIWCGSDLLDLCETINMMEDDVAVSSSLDGAQLSQFKKKKILPNITIPGPNKPKHTDSFLFPGLHHVSALQNENNGRGVRVWDAAKNEVVYQRVVFLLGLADAVSLPELDGRVGHHGAQGCQLGCKMKGHHKPRAPHYYAAHARPLNASTINNLHPDTDCQNLRPQPPKEYEEALAKLKAAKDNEAYETIQKETGLLKPSILSGLHPNLTLLIPKCFGLDLMHLLCLNLEDLLLCLWRETMKCKSTDDMAAWPWVKLVGETWIEHGKNIENTTQYFPSDFHHPPCNPAEKLSSGYKATEYYLYVFGLGPGHF</sequence>
<dbReference type="OrthoDB" id="2669721at2759"/>
<protein>
    <submittedName>
        <fullName evidence="2">Uncharacterized protein</fullName>
    </submittedName>
</protein>
<feature type="compositionally biased region" description="Acidic residues" evidence="1">
    <location>
        <begin position="36"/>
        <end position="60"/>
    </location>
</feature>
<reference evidence="2" key="1">
    <citation type="journal article" date="2019" name="Environ. Microbiol.">
        <title>Fungal ecological strategies reflected in gene transcription - a case study of two litter decomposers.</title>
        <authorList>
            <person name="Barbi F."/>
            <person name="Kohler A."/>
            <person name="Barry K."/>
            <person name="Baskaran P."/>
            <person name="Daum C."/>
            <person name="Fauchery L."/>
            <person name="Ihrmark K."/>
            <person name="Kuo A."/>
            <person name="LaButti K."/>
            <person name="Lipzen A."/>
            <person name="Morin E."/>
            <person name="Grigoriev I.V."/>
            <person name="Henrissat B."/>
            <person name="Lindahl B."/>
            <person name="Martin F."/>
        </authorList>
    </citation>
    <scope>NUCLEOTIDE SEQUENCE</scope>
    <source>
        <strain evidence="2">JB14</strain>
    </source>
</reference>
<dbReference type="AlphaFoldDB" id="A0A6A4GLZ3"/>
<keyword evidence="3" id="KW-1185">Reference proteome</keyword>
<feature type="compositionally biased region" description="Pro residues" evidence="1">
    <location>
        <begin position="22"/>
        <end position="34"/>
    </location>
</feature>
<evidence type="ECO:0000256" key="1">
    <source>
        <dbReference type="SAM" id="MobiDB-lite"/>
    </source>
</evidence>
<evidence type="ECO:0000313" key="2">
    <source>
        <dbReference type="EMBL" id="KAE9386486.1"/>
    </source>
</evidence>
<feature type="region of interest" description="Disordered" evidence="1">
    <location>
        <begin position="1"/>
        <end position="99"/>
    </location>
</feature>
<name>A0A6A4GLZ3_9AGAR</name>
<organism evidence="2 3">
    <name type="scientific">Gymnopus androsaceus JB14</name>
    <dbReference type="NCBI Taxonomy" id="1447944"/>
    <lineage>
        <taxon>Eukaryota</taxon>
        <taxon>Fungi</taxon>
        <taxon>Dikarya</taxon>
        <taxon>Basidiomycota</taxon>
        <taxon>Agaricomycotina</taxon>
        <taxon>Agaricomycetes</taxon>
        <taxon>Agaricomycetidae</taxon>
        <taxon>Agaricales</taxon>
        <taxon>Marasmiineae</taxon>
        <taxon>Omphalotaceae</taxon>
        <taxon>Gymnopus</taxon>
    </lineage>
</organism>
<dbReference type="Proteomes" id="UP000799118">
    <property type="component" value="Unassembled WGS sequence"/>
</dbReference>
<dbReference type="EMBL" id="ML769875">
    <property type="protein sequence ID" value="KAE9386486.1"/>
    <property type="molecule type" value="Genomic_DNA"/>
</dbReference>
<proteinExistence type="predicted"/>
<accession>A0A6A4GLZ3</accession>
<evidence type="ECO:0000313" key="3">
    <source>
        <dbReference type="Proteomes" id="UP000799118"/>
    </source>
</evidence>